<name>A0ACC0L7C7_RHOML</name>
<organism evidence="1 2">
    <name type="scientific">Rhododendron molle</name>
    <name type="common">Chinese azalea</name>
    <name type="synonym">Azalea mollis</name>
    <dbReference type="NCBI Taxonomy" id="49168"/>
    <lineage>
        <taxon>Eukaryota</taxon>
        <taxon>Viridiplantae</taxon>
        <taxon>Streptophyta</taxon>
        <taxon>Embryophyta</taxon>
        <taxon>Tracheophyta</taxon>
        <taxon>Spermatophyta</taxon>
        <taxon>Magnoliopsida</taxon>
        <taxon>eudicotyledons</taxon>
        <taxon>Gunneridae</taxon>
        <taxon>Pentapetalae</taxon>
        <taxon>asterids</taxon>
        <taxon>Ericales</taxon>
        <taxon>Ericaceae</taxon>
        <taxon>Ericoideae</taxon>
        <taxon>Rhodoreae</taxon>
        <taxon>Rhododendron</taxon>
    </lineage>
</organism>
<accession>A0ACC0L7C7</accession>
<comment type="caution">
    <text evidence="1">The sequence shown here is derived from an EMBL/GenBank/DDBJ whole genome shotgun (WGS) entry which is preliminary data.</text>
</comment>
<dbReference type="EMBL" id="CM046400">
    <property type="protein sequence ID" value="KAI8524416.1"/>
    <property type="molecule type" value="Genomic_DNA"/>
</dbReference>
<keyword evidence="2" id="KW-1185">Reference proteome</keyword>
<sequence length="84" mass="9050">MDLCLPILRLWLFVDNYLAQVVSGLGREIPSPNGQAIRGAIQTDAAINSGTGVSSGVNFAIPIDTVVRTIPSLIVYGTPYKDRY</sequence>
<evidence type="ECO:0000313" key="1">
    <source>
        <dbReference type="EMBL" id="KAI8524416.1"/>
    </source>
</evidence>
<gene>
    <name evidence="1" type="ORF">RHMOL_Rhmol13G0148300</name>
</gene>
<reference evidence="1" key="1">
    <citation type="submission" date="2022-02" db="EMBL/GenBank/DDBJ databases">
        <title>Plant Genome Project.</title>
        <authorList>
            <person name="Zhang R.-G."/>
        </authorList>
    </citation>
    <scope>NUCLEOTIDE SEQUENCE</scope>
    <source>
        <strain evidence="1">AT1</strain>
    </source>
</reference>
<proteinExistence type="predicted"/>
<dbReference type="Proteomes" id="UP001062846">
    <property type="component" value="Chromosome 13"/>
</dbReference>
<evidence type="ECO:0000313" key="2">
    <source>
        <dbReference type="Proteomes" id="UP001062846"/>
    </source>
</evidence>
<protein>
    <submittedName>
        <fullName evidence="1">Uncharacterized protein</fullName>
    </submittedName>
</protein>